<reference evidence="1 2" key="1">
    <citation type="submission" date="2019-09" db="EMBL/GenBank/DDBJ databases">
        <title>Complete genome sequence of Arachidicoccus sp. B3-10 isolated from apple orchard soil.</title>
        <authorList>
            <person name="Kim H.S."/>
            <person name="Han K.-I."/>
            <person name="Suh M.K."/>
            <person name="Lee K.C."/>
            <person name="Eom M.K."/>
            <person name="Kim J.-S."/>
            <person name="Kang S.W."/>
            <person name="Sin Y."/>
            <person name="Lee J.-S."/>
        </authorList>
    </citation>
    <scope>NUCLEOTIDE SEQUENCE [LARGE SCALE GENOMIC DNA]</scope>
    <source>
        <strain evidence="1 2">B3-10</strain>
    </source>
</reference>
<evidence type="ECO:0000313" key="2">
    <source>
        <dbReference type="Proteomes" id="UP000292424"/>
    </source>
</evidence>
<dbReference type="RefSeq" id="WP_131329379.1">
    <property type="nucleotide sequence ID" value="NZ_CP044016.1"/>
</dbReference>
<organism evidence="1 2">
    <name type="scientific">Rhizosphaericola mali</name>
    <dbReference type="NCBI Taxonomy" id="2545455"/>
    <lineage>
        <taxon>Bacteria</taxon>
        <taxon>Pseudomonadati</taxon>
        <taxon>Bacteroidota</taxon>
        <taxon>Chitinophagia</taxon>
        <taxon>Chitinophagales</taxon>
        <taxon>Chitinophagaceae</taxon>
        <taxon>Rhizosphaericola</taxon>
    </lineage>
</organism>
<dbReference type="Proteomes" id="UP000292424">
    <property type="component" value="Chromosome"/>
</dbReference>
<name>A0A5P2G3U3_9BACT</name>
<keyword evidence="2" id="KW-1185">Reference proteome</keyword>
<proteinExistence type="predicted"/>
<gene>
    <name evidence="1" type="ORF">E0W69_007395</name>
</gene>
<accession>A0A5P2G3U3</accession>
<sequence>MANTKSPTYRLEFETPYVFSEDINFHGLYAGDRFSQMNNNFHEFRKDYLVYHTQQKGQRKEDVSIWITPKYVDINCSCFTTRRSIVHTCILF</sequence>
<dbReference type="EMBL" id="CP044016">
    <property type="protein sequence ID" value="QES88492.1"/>
    <property type="molecule type" value="Genomic_DNA"/>
</dbReference>
<protein>
    <submittedName>
        <fullName evidence="1">Uncharacterized protein</fullName>
    </submittedName>
</protein>
<dbReference type="AlphaFoldDB" id="A0A5P2G3U3"/>
<dbReference type="KEGG" id="arac:E0W69_007395"/>
<evidence type="ECO:0000313" key="1">
    <source>
        <dbReference type="EMBL" id="QES88492.1"/>
    </source>
</evidence>